<evidence type="ECO:0000313" key="5">
    <source>
        <dbReference type="EMBL" id="CAB5054559.1"/>
    </source>
</evidence>
<dbReference type="EMBL" id="CAEZYB010000125">
    <property type="protein sequence ID" value="CAB4711473.1"/>
    <property type="molecule type" value="Genomic_DNA"/>
</dbReference>
<dbReference type="EMBL" id="CAFAZX010000051">
    <property type="protein sequence ID" value="CAB4843786.1"/>
    <property type="molecule type" value="Genomic_DNA"/>
</dbReference>
<dbReference type="AlphaFoldDB" id="A0A6J7BE51"/>
<evidence type="ECO:0000313" key="3">
    <source>
        <dbReference type="EMBL" id="CAB4843786.1"/>
    </source>
</evidence>
<dbReference type="EMBL" id="CAFBOJ010000032">
    <property type="protein sequence ID" value="CAB4975504.1"/>
    <property type="molecule type" value="Genomic_DNA"/>
</dbReference>
<evidence type="ECO:0000313" key="4">
    <source>
        <dbReference type="EMBL" id="CAB4975504.1"/>
    </source>
</evidence>
<reference evidence="3" key="1">
    <citation type="submission" date="2020-05" db="EMBL/GenBank/DDBJ databases">
        <authorList>
            <person name="Chiriac C."/>
            <person name="Salcher M."/>
            <person name="Ghai R."/>
            <person name="Kavagutti S V."/>
        </authorList>
    </citation>
    <scope>NUCLEOTIDE SEQUENCE</scope>
</reference>
<gene>
    <name evidence="1" type="ORF">UFOPK2646_01000</name>
    <name evidence="2" type="ORF">UFOPK3197_00777</name>
    <name evidence="3" type="ORF">UFOPK3241_00925</name>
    <name evidence="4" type="ORF">UFOPK3937_00429</name>
    <name evidence="5" type="ORF">UFOPK4265_00980</name>
    <name evidence="6" type="ORF">UFOPK4401_00654</name>
</gene>
<evidence type="ECO:0000313" key="6">
    <source>
        <dbReference type="EMBL" id="CAB5074800.1"/>
    </source>
</evidence>
<protein>
    <submittedName>
        <fullName evidence="3">Unannotated protein</fullName>
    </submittedName>
</protein>
<dbReference type="EMBL" id="CAFABI010000078">
    <property type="protein sequence ID" value="CAB4829544.1"/>
    <property type="molecule type" value="Genomic_DNA"/>
</dbReference>
<dbReference type="Gene3D" id="3.40.50.720">
    <property type="entry name" value="NAD(P)-binding Rossmann-like Domain"/>
    <property type="match status" value="1"/>
</dbReference>
<dbReference type="EMBL" id="CAFBQK010000131">
    <property type="protein sequence ID" value="CAB5054559.1"/>
    <property type="molecule type" value="Genomic_DNA"/>
</dbReference>
<accession>A0A6J7BE51</accession>
<organism evidence="3">
    <name type="scientific">freshwater metagenome</name>
    <dbReference type="NCBI Taxonomy" id="449393"/>
    <lineage>
        <taxon>unclassified sequences</taxon>
        <taxon>metagenomes</taxon>
        <taxon>ecological metagenomes</taxon>
    </lineage>
</organism>
<proteinExistence type="predicted"/>
<evidence type="ECO:0000313" key="1">
    <source>
        <dbReference type="EMBL" id="CAB4711473.1"/>
    </source>
</evidence>
<sequence length="363" mass="40266">MKTSLSASARPQLKSGIIVLPYGENTYIGFSDHGIEFEGVHVRPIVAALTGNQTCQEIHESLGYDLDLLTSLVVELDSLHFLDTTKSSITLQDRFHSPSAHRQSHIVDNSHDATFQQIQTRIRPELTLTTWLPNVDDGGVSHINARQDCDVRIYGSSRIASILYGILLSSGVSNTRLTTQTHSPLISELDLCAGIFRPSDIGASFEDRACTLGKELSLFPINPPSPRNAIAINVGAPDPELLQEWMSECTPHLFIEDPECASLILGPFVVPGTTPCWRCTVLTKDDEYIAWKQVQWERRISPHSETPVSVAHYVAGLAALEILRFIDTQHSDLLGSTLRVNYLAANETERRRFSFHPACGCHW</sequence>
<name>A0A6J7BE51_9ZZZZ</name>
<evidence type="ECO:0000313" key="2">
    <source>
        <dbReference type="EMBL" id="CAB4829544.1"/>
    </source>
</evidence>
<dbReference type="EMBL" id="CAFBRB010000058">
    <property type="protein sequence ID" value="CAB5074800.1"/>
    <property type="molecule type" value="Genomic_DNA"/>
</dbReference>